<dbReference type="EMBL" id="AACS02000006">
    <property type="protein sequence ID" value="EAU84073.2"/>
    <property type="molecule type" value="Genomic_DNA"/>
</dbReference>
<dbReference type="OrthoDB" id="2947347at2759"/>
<dbReference type="InParanoid" id="A8NZR2"/>
<dbReference type="HOGENOM" id="CLU_1586394_0_0_1"/>
<comment type="caution">
    <text evidence="2">The sequence shown here is derived from an EMBL/GenBank/DDBJ whole genome shotgun (WGS) entry which is preliminary data.</text>
</comment>
<evidence type="ECO:0000313" key="2">
    <source>
        <dbReference type="EMBL" id="EAU84073.2"/>
    </source>
</evidence>
<protein>
    <submittedName>
        <fullName evidence="2">Uncharacterized protein</fullName>
    </submittedName>
</protein>
<name>A8NZR2_COPC7</name>
<sequence>MSLMNSAVAIHVTKICKEHEDGGGTPGGDMGGKLRPTMWWTVLYLPGMFAGMVGLMSLVVQNFHIEALKILTVVFYTIVGFGIMVGLLSIVIGRMRKPRYESIDRKETVQQGLGGLIISVMIYTVLAAFYGDWALGLMTDNLIGLPSGDYRALYWLYFTAKRLPMFSM</sequence>
<evidence type="ECO:0000313" key="3">
    <source>
        <dbReference type="Proteomes" id="UP000001861"/>
    </source>
</evidence>
<gene>
    <name evidence="2" type="ORF">CC1G_06935</name>
</gene>
<dbReference type="Proteomes" id="UP000001861">
    <property type="component" value="Unassembled WGS sequence"/>
</dbReference>
<feature type="transmembrane region" description="Helical" evidence="1">
    <location>
        <begin position="113"/>
        <end position="131"/>
    </location>
</feature>
<dbReference type="OMA" id="VIMAWEN"/>
<evidence type="ECO:0000256" key="1">
    <source>
        <dbReference type="SAM" id="Phobius"/>
    </source>
</evidence>
<feature type="transmembrane region" description="Helical" evidence="1">
    <location>
        <begin position="70"/>
        <end position="92"/>
    </location>
</feature>
<reference evidence="2 3" key="1">
    <citation type="journal article" date="2010" name="Proc. Natl. Acad. Sci. U.S.A.">
        <title>Insights into evolution of multicellular fungi from the assembled chromosomes of the mushroom Coprinopsis cinerea (Coprinus cinereus).</title>
        <authorList>
            <person name="Stajich J.E."/>
            <person name="Wilke S.K."/>
            <person name="Ahren D."/>
            <person name="Au C.H."/>
            <person name="Birren B.W."/>
            <person name="Borodovsky M."/>
            <person name="Burns C."/>
            <person name="Canback B."/>
            <person name="Casselton L.A."/>
            <person name="Cheng C.K."/>
            <person name="Deng J."/>
            <person name="Dietrich F.S."/>
            <person name="Fargo D.C."/>
            <person name="Farman M.L."/>
            <person name="Gathman A.C."/>
            <person name="Goldberg J."/>
            <person name="Guigo R."/>
            <person name="Hoegger P.J."/>
            <person name="Hooker J.B."/>
            <person name="Huggins A."/>
            <person name="James T.Y."/>
            <person name="Kamada T."/>
            <person name="Kilaru S."/>
            <person name="Kodira C."/>
            <person name="Kues U."/>
            <person name="Kupfer D."/>
            <person name="Kwan H.S."/>
            <person name="Lomsadze A."/>
            <person name="Li W."/>
            <person name="Lilly W.W."/>
            <person name="Ma L.J."/>
            <person name="Mackey A.J."/>
            <person name="Manning G."/>
            <person name="Martin F."/>
            <person name="Muraguchi H."/>
            <person name="Natvig D.O."/>
            <person name="Palmerini H."/>
            <person name="Ramesh M.A."/>
            <person name="Rehmeyer C.J."/>
            <person name="Roe B.A."/>
            <person name="Shenoy N."/>
            <person name="Stanke M."/>
            <person name="Ter-Hovhannisyan V."/>
            <person name="Tunlid A."/>
            <person name="Velagapudi R."/>
            <person name="Vision T.J."/>
            <person name="Zeng Q."/>
            <person name="Zolan M.E."/>
            <person name="Pukkila P.J."/>
        </authorList>
    </citation>
    <scope>NUCLEOTIDE SEQUENCE [LARGE SCALE GENOMIC DNA]</scope>
    <source>
        <strain evidence="3">Okayama-7 / 130 / ATCC MYA-4618 / FGSC 9003</strain>
    </source>
</reference>
<keyword evidence="1" id="KW-1133">Transmembrane helix</keyword>
<dbReference type="KEGG" id="cci:CC1G_06935"/>
<keyword evidence="1" id="KW-0812">Transmembrane</keyword>
<keyword evidence="1" id="KW-0472">Membrane</keyword>
<dbReference type="RefSeq" id="XP_001837729.2">
    <property type="nucleotide sequence ID" value="XM_001837677.2"/>
</dbReference>
<accession>A8NZR2</accession>
<organism evidence="2 3">
    <name type="scientific">Coprinopsis cinerea (strain Okayama-7 / 130 / ATCC MYA-4618 / FGSC 9003)</name>
    <name type="common">Inky cap fungus</name>
    <name type="synonym">Hormographiella aspergillata</name>
    <dbReference type="NCBI Taxonomy" id="240176"/>
    <lineage>
        <taxon>Eukaryota</taxon>
        <taxon>Fungi</taxon>
        <taxon>Dikarya</taxon>
        <taxon>Basidiomycota</taxon>
        <taxon>Agaricomycotina</taxon>
        <taxon>Agaricomycetes</taxon>
        <taxon>Agaricomycetidae</taxon>
        <taxon>Agaricales</taxon>
        <taxon>Agaricineae</taxon>
        <taxon>Psathyrellaceae</taxon>
        <taxon>Coprinopsis</taxon>
    </lineage>
</organism>
<dbReference type="AlphaFoldDB" id="A8NZR2"/>
<dbReference type="eggNOG" id="ENOG502SQW1">
    <property type="taxonomic scope" value="Eukaryota"/>
</dbReference>
<proteinExistence type="predicted"/>
<dbReference type="VEuPathDB" id="FungiDB:CC1G_06935"/>
<keyword evidence="3" id="KW-1185">Reference proteome</keyword>
<feature type="transmembrane region" description="Helical" evidence="1">
    <location>
        <begin position="42"/>
        <end position="64"/>
    </location>
</feature>
<dbReference type="GeneID" id="6014291"/>